<gene>
    <name evidence="2" type="ORF">CBR_g52347</name>
</gene>
<feature type="compositionally biased region" description="Polar residues" evidence="1">
    <location>
        <begin position="328"/>
        <end position="338"/>
    </location>
</feature>
<dbReference type="Gramene" id="GBG65755">
    <property type="protein sequence ID" value="GBG65755"/>
    <property type="gene ID" value="CBR_g52347"/>
</dbReference>
<dbReference type="InterPro" id="IPR012337">
    <property type="entry name" value="RNaseH-like_sf"/>
</dbReference>
<sequence>MDLILEDIGSIDWVATPIAQARLVTKFFKRHSHAREVLQAFTTKALLLPAETRFGTHVIMMRRLLLLQSHLMQVVVDDRWKDTVWSTKKIRDDAAELTACVGCPQWWEDMRTLCKLLDGGSGHPRGRDQSSPGSAGRGLCRCTASTHICRSGSLSCSDLGCGTTTGSGEQESMLPPRSVQPRSPPALMEGSQGTVVVCQGDDLPERDISHTPAAEQSAAEHVGLACPTGSLPGTGELLTMDSMLVSLPDLWTLISPGLPHVSPPKPQQPVVIERGSDGFDVAGGDIVDMITSLMVSATPTIFRVGKLCEVALGLAETVTRHRRDGQRSIAQRSLSHSLNGAEEGSPGGPVDTLEREARPPSPPSNLEHHPIVGAVGADAGVPVTNSSADATKQLVVGSSATARRDRATVLPTVAFYASGKSTGGMDEQGVRNVGRPSALSMGERSIGSVDGARHTAMAEFEDRHGSALPTKMSDVHATRAAKASLSRARKKASARKASRSSSHMRTSDTVSRALRYLGEEVAAFRAEDASDPLTLFHGRPPLDITGELVIARDEFFPYSVRSLRAIVPTFVVESVFGGIGGVVERYLAYQDLKILVRRPTDLDYIYYSLATGGPRWGDERVQRIELIRSIDDEWPQSSCVWDWLDRELRAGPEYVTCIGRLFSDDWGTWWSEDVGRPLIYDHQLTEYYQAIGQAPYRVEDEFDDEGWEREDDEELWEPDWVDPEREVDEEEIDVIDAHFPRIGVAVQA</sequence>
<dbReference type="SUPFAM" id="SSF53098">
    <property type="entry name" value="Ribonuclease H-like"/>
    <property type="match status" value="1"/>
</dbReference>
<dbReference type="EMBL" id="BFEA01000065">
    <property type="protein sequence ID" value="GBG65755.1"/>
    <property type="molecule type" value="Genomic_DNA"/>
</dbReference>
<comment type="caution">
    <text evidence="2">The sequence shown here is derived from an EMBL/GenBank/DDBJ whole genome shotgun (WGS) entry which is preliminary data.</text>
</comment>
<feature type="compositionally biased region" description="Basic residues" evidence="1">
    <location>
        <begin position="487"/>
        <end position="498"/>
    </location>
</feature>
<reference evidence="2 3" key="1">
    <citation type="journal article" date="2018" name="Cell">
        <title>The Chara Genome: Secondary Complexity and Implications for Plant Terrestrialization.</title>
        <authorList>
            <person name="Nishiyama T."/>
            <person name="Sakayama H."/>
            <person name="Vries J.D."/>
            <person name="Buschmann H."/>
            <person name="Saint-Marcoux D."/>
            <person name="Ullrich K.K."/>
            <person name="Haas F.B."/>
            <person name="Vanderstraeten L."/>
            <person name="Becker D."/>
            <person name="Lang D."/>
            <person name="Vosolsobe S."/>
            <person name="Rombauts S."/>
            <person name="Wilhelmsson P.K.I."/>
            <person name="Janitza P."/>
            <person name="Kern R."/>
            <person name="Heyl A."/>
            <person name="Rumpler F."/>
            <person name="Villalobos L.I.A.C."/>
            <person name="Clay J.M."/>
            <person name="Skokan R."/>
            <person name="Toyoda A."/>
            <person name="Suzuki Y."/>
            <person name="Kagoshima H."/>
            <person name="Schijlen E."/>
            <person name="Tajeshwar N."/>
            <person name="Catarino B."/>
            <person name="Hetherington A.J."/>
            <person name="Saltykova A."/>
            <person name="Bonnot C."/>
            <person name="Breuninger H."/>
            <person name="Symeonidi A."/>
            <person name="Radhakrishnan G.V."/>
            <person name="Van Nieuwerburgh F."/>
            <person name="Deforce D."/>
            <person name="Chang C."/>
            <person name="Karol K.G."/>
            <person name="Hedrich R."/>
            <person name="Ulvskov P."/>
            <person name="Glockner G."/>
            <person name="Delwiche C.F."/>
            <person name="Petrasek J."/>
            <person name="Van de Peer Y."/>
            <person name="Friml J."/>
            <person name="Beilby M."/>
            <person name="Dolan L."/>
            <person name="Kohara Y."/>
            <person name="Sugano S."/>
            <person name="Fujiyama A."/>
            <person name="Delaux P.-M."/>
            <person name="Quint M."/>
            <person name="TheiBen G."/>
            <person name="Hagemann M."/>
            <person name="Harholt J."/>
            <person name="Dunand C."/>
            <person name="Zachgo S."/>
            <person name="Langdale J."/>
            <person name="Maumus F."/>
            <person name="Straeten D.V.D."/>
            <person name="Gould S.B."/>
            <person name="Rensing S.A."/>
        </authorList>
    </citation>
    <scope>NUCLEOTIDE SEQUENCE [LARGE SCALE GENOMIC DNA]</scope>
    <source>
        <strain evidence="2 3">S276</strain>
    </source>
</reference>
<evidence type="ECO:0000256" key="1">
    <source>
        <dbReference type="SAM" id="MobiDB-lite"/>
    </source>
</evidence>
<feature type="region of interest" description="Disordered" evidence="1">
    <location>
        <begin position="479"/>
        <end position="507"/>
    </location>
</feature>
<accession>A0A388K6S1</accession>
<protein>
    <submittedName>
        <fullName evidence="2">Uncharacterized protein</fullName>
    </submittedName>
</protein>
<evidence type="ECO:0000313" key="3">
    <source>
        <dbReference type="Proteomes" id="UP000265515"/>
    </source>
</evidence>
<keyword evidence="3" id="KW-1185">Reference proteome</keyword>
<dbReference type="AlphaFoldDB" id="A0A388K6S1"/>
<feature type="region of interest" description="Disordered" evidence="1">
    <location>
        <begin position="165"/>
        <end position="192"/>
    </location>
</feature>
<name>A0A388K6S1_CHABU</name>
<evidence type="ECO:0000313" key="2">
    <source>
        <dbReference type="EMBL" id="GBG65755.1"/>
    </source>
</evidence>
<proteinExistence type="predicted"/>
<dbReference type="Proteomes" id="UP000265515">
    <property type="component" value="Unassembled WGS sequence"/>
</dbReference>
<organism evidence="2 3">
    <name type="scientific">Chara braunii</name>
    <name type="common">Braun's stonewort</name>
    <dbReference type="NCBI Taxonomy" id="69332"/>
    <lineage>
        <taxon>Eukaryota</taxon>
        <taxon>Viridiplantae</taxon>
        <taxon>Streptophyta</taxon>
        <taxon>Charophyceae</taxon>
        <taxon>Charales</taxon>
        <taxon>Characeae</taxon>
        <taxon>Chara</taxon>
    </lineage>
</organism>
<feature type="region of interest" description="Disordered" evidence="1">
    <location>
        <begin position="321"/>
        <end position="370"/>
    </location>
</feature>